<dbReference type="OrthoDB" id="4846757at2"/>
<feature type="compositionally biased region" description="Basic and acidic residues" evidence="1">
    <location>
        <begin position="86"/>
        <end position="123"/>
    </location>
</feature>
<feature type="region of interest" description="Disordered" evidence="1">
    <location>
        <begin position="235"/>
        <end position="260"/>
    </location>
</feature>
<organism evidence="3 4">
    <name type="scientific">Myxococcus llanfairpwllgwyngyllgogerychwyrndrobwllllantysiliogogogochensis</name>
    <dbReference type="NCBI Taxonomy" id="2590453"/>
    <lineage>
        <taxon>Bacteria</taxon>
        <taxon>Pseudomonadati</taxon>
        <taxon>Myxococcota</taxon>
        <taxon>Myxococcia</taxon>
        <taxon>Myxococcales</taxon>
        <taxon>Cystobacterineae</taxon>
        <taxon>Myxococcaceae</taxon>
        <taxon>Myxococcus</taxon>
    </lineage>
</organism>
<evidence type="ECO:0000313" key="3">
    <source>
        <dbReference type="EMBL" id="TQF15866.1"/>
    </source>
</evidence>
<dbReference type="Pfam" id="PF09992">
    <property type="entry name" value="NAGPA"/>
    <property type="match status" value="1"/>
</dbReference>
<dbReference type="EMBL" id="VIFM01000034">
    <property type="protein sequence ID" value="TQF15866.1"/>
    <property type="molecule type" value="Genomic_DNA"/>
</dbReference>
<feature type="compositionally biased region" description="Polar residues" evidence="1">
    <location>
        <begin position="155"/>
        <end position="170"/>
    </location>
</feature>
<feature type="compositionally biased region" description="Basic and acidic residues" evidence="1">
    <location>
        <begin position="171"/>
        <end position="182"/>
    </location>
</feature>
<evidence type="ECO:0000313" key="4">
    <source>
        <dbReference type="Proteomes" id="UP000315369"/>
    </source>
</evidence>
<evidence type="ECO:0000256" key="1">
    <source>
        <dbReference type="SAM" id="MobiDB-lite"/>
    </source>
</evidence>
<accession>A0A540X3P3</accession>
<sequence>MGGTAAIRGGSPTTSSTGTAEADAARRAEEARRRAEAARKAAEAARRAAEESRRAAEAARRAQEKSRAEAAKAKSQAEAPGQTPTEAKDSRKEAVEAQRAEKLAAQRTARAEESQRAAEEHAARSAQRAQGAMREANTQASVQGLPPPYDAQRLSGATSNPVRSSVSSFEDASRNVLRDKLLGHVPAPPGNSEASSLLTEDAKDGKVNCLDTAADWVDKASPELLARSEMVFLKDQRPGTEGQTGHVVVRQGEQVLDPTTNQSYESLDAYKKAQSQYTEAGTVSATDAKRIFDTPPGSPERAAELDKAKLSPELQSMMVADVSTPEKEAWDRYDAHVKKGLDLRDVPGGLRQELRAEHTATTQRLKDEANKSSVDRLRQELSATPEGQKALADLDARGVQVNVVDDASYPELPGEKTDGYALPGNGDITLRRSAATSDVLLREAQNSARTQELRLPTTEADGKRLSAAVTERINANPRQPVEFEADGLHVVAMKNATPSVVEHGGSIVDNVLGSWARPEAAKPFSKLAQEEGRQPGSDTIINTSFYGVPFSGSSPVGKVIENGKVLGGESSPDRFYAAWTSSGLKFGQGDPPADSKVAFGGAVPLIINNTPYGDGNQYKPGTSSAAPLTGDPGAYASDLTQRNNEGFKDQNERGANSGKVVVGYDRDTGTTYVVAQDDGSKPGKTLAEIRDSLVKLGVDDAVSFDGSDSATLVRDDQVKVDPGGVKDRTIPYGLKLSLP</sequence>
<dbReference type="RefSeq" id="WP_141642488.1">
    <property type="nucleotide sequence ID" value="NZ_VIFM01000034.1"/>
</dbReference>
<dbReference type="InterPro" id="IPR018711">
    <property type="entry name" value="NAGPA"/>
</dbReference>
<name>A0A540X3P3_9BACT</name>
<protein>
    <recommendedName>
        <fullName evidence="2">Phosphodiester glycosidase domain-containing protein</fullName>
    </recommendedName>
</protein>
<reference evidence="3 4" key="1">
    <citation type="submission" date="2019-06" db="EMBL/GenBank/DDBJ databases">
        <authorList>
            <person name="Livingstone P."/>
            <person name="Whitworth D."/>
        </authorList>
    </citation>
    <scope>NUCLEOTIDE SEQUENCE [LARGE SCALE GENOMIC DNA]</scope>
    <source>
        <strain evidence="3 4">AM401</strain>
    </source>
</reference>
<feature type="compositionally biased region" description="Basic and acidic residues" evidence="1">
    <location>
        <begin position="23"/>
        <end position="72"/>
    </location>
</feature>
<gene>
    <name evidence="3" type="ORF">FJV41_11490</name>
</gene>
<dbReference type="AlphaFoldDB" id="A0A540X3P3"/>
<keyword evidence="4" id="KW-1185">Reference proteome</keyword>
<feature type="compositionally biased region" description="Low complexity" evidence="1">
    <location>
        <begin position="9"/>
        <end position="22"/>
    </location>
</feature>
<feature type="region of interest" description="Disordered" evidence="1">
    <location>
        <begin position="1"/>
        <end position="201"/>
    </location>
</feature>
<feature type="domain" description="Phosphodiester glycosidase" evidence="2">
    <location>
        <begin position="541"/>
        <end position="734"/>
    </location>
</feature>
<evidence type="ECO:0000259" key="2">
    <source>
        <dbReference type="Pfam" id="PF09992"/>
    </source>
</evidence>
<proteinExistence type="predicted"/>
<dbReference type="Proteomes" id="UP000315369">
    <property type="component" value="Unassembled WGS sequence"/>
</dbReference>
<comment type="caution">
    <text evidence="3">The sequence shown here is derived from an EMBL/GenBank/DDBJ whole genome shotgun (WGS) entry which is preliminary data.</text>
</comment>